<dbReference type="HOGENOM" id="CLU_087258_0_0_14"/>
<dbReference type="EMBL" id="CP003199">
    <property type="protein sequence ID" value="AEW45434.1"/>
    <property type="molecule type" value="Genomic_DNA"/>
</dbReference>
<protein>
    <submittedName>
        <fullName evidence="1">Uncharacterized protein</fullName>
    </submittedName>
</protein>
<proteinExistence type="predicted"/>
<evidence type="ECO:0000313" key="1">
    <source>
        <dbReference type="EMBL" id="AEW45434.1"/>
    </source>
</evidence>
<sequence>MSLLGPSKLVVISCAGVGGTVGVVYVGGKVVDFSGVQDEDNSIIETISDKYKARLVKADVKNSKWKVRLTKLRDWKESNLDPELQKIKEDKQKKEEDLKQWCESTVIQPYEKDSLVTQGVEAFCTLTIKDQVRNTISGQGKEEWKLANEKLRDFDTSKLSEEMKKLQEDIKGKTDSDALEKWCFVSYDQLFMDTKNSKYLDVSSFCVKVPKPKADGNVASPNVGNGDS</sequence>
<keyword evidence="2" id="KW-1185">Reference proteome</keyword>
<dbReference type="KEGG" id="mhe:MHC_02860"/>
<reference evidence="1 2" key="1">
    <citation type="journal article" date="2012" name="J. Bacteriol.">
        <title>Complete genome sequence of Mycoplasma haemocanis strain Illinois.</title>
        <authorList>
            <person name="do Nascimento N.C."/>
            <person name="Guimaraes A.M."/>
            <person name="Santos A.P."/>
            <person name="Sanmiguel P.J."/>
            <person name="Messick J.B."/>
        </authorList>
    </citation>
    <scope>NUCLEOTIDE SEQUENCE [LARGE SCALE GENOMIC DNA]</scope>
    <source>
        <strain evidence="1 2">Illinois</strain>
    </source>
</reference>
<gene>
    <name evidence="1" type="ordered locus">MHC_02860</name>
</gene>
<dbReference type="STRING" id="1111676.MHC_02860"/>
<accession>H6N712</accession>
<dbReference type="OrthoDB" id="9829683at2"/>
<dbReference type="Proteomes" id="UP000009135">
    <property type="component" value="Chromosome"/>
</dbReference>
<evidence type="ECO:0000313" key="2">
    <source>
        <dbReference type="Proteomes" id="UP000009135"/>
    </source>
</evidence>
<dbReference type="AlphaFoldDB" id="H6N712"/>
<organism evidence="1 2">
    <name type="scientific">Mycoplasma haemocanis (strain Illinois)</name>
    <dbReference type="NCBI Taxonomy" id="1111676"/>
    <lineage>
        <taxon>Bacteria</taxon>
        <taxon>Bacillati</taxon>
        <taxon>Mycoplasmatota</taxon>
        <taxon>Mollicutes</taxon>
        <taxon>Mycoplasmataceae</taxon>
        <taxon>Mycoplasma</taxon>
    </lineage>
</organism>
<name>H6N712_MYCHN</name>